<evidence type="ECO:0000313" key="1">
    <source>
        <dbReference type="EMBL" id="WUP78796.1"/>
    </source>
</evidence>
<organism evidence="1 2">
    <name type="scientific">Microbispora hainanensis</name>
    <dbReference type="NCBI Taxonomy" id="568844"/>
    <lineage>
        <taxon>Bacteria</taxon>
        <taxon>Bacillati</taxon>
        <taxon>Actinomycetota</taxon>
        <taxon>Actinomycetes</taxon>
        <taxon>Streptosporangiales</taxon>
        <taxon>Streptosporangiaceae</taxon>
        <taxon>Microbispora</taxon>
    </lineage>
</organism>
<dbReference type="Gene3D" id="1.10.10.10">
    <property type="entry name" value="Winged helix-like DNA-binding domain superfamily/Winged helix DNA-binding domain"/>
    <property type="match status" value="1"/>
</dbReference>
<dbReference type="InterPro" id="IPR036390">
    <property type="entry name" value="WH_DNA-bd_sf"/>
</dbReference>
<keyword evidence="2" id="KW-1185">Reference proteome</keyword>
<proteinExistence type="predicted"/>
<accession>A0ABZ1T0G7</accession>
<evidence type="ECO:0000313" key="2">
    <source>
        <dbReference type="Proteomes" id="UP001432011"/>
    </source>
</evidence>
<reference evidence="1" key="1">
    <citation type="submission" date="2022-10" db="EMBL/GenBank/DDBJ databases">
        <title>The complete genomes of actinobacterial strains from the NBC collection.</title>
        <authorList>
            <person name="Joergensen T.S."/>
            <person name="Alvarez Arevalo M."/>
            <person name="Sterndorff E.B."/>
            <person name="Faurdal D."/>
            <person name="Vuksanovic O."/>
            <person name="Mourched A.-S."/>
            <person name="Charusanti P."/>
            <person name="Shaw S."/>
            <person name="Blin K."/>
            <person name="Weber T."/>
        </authorList>
    </citation>
    <scope>NUCLEOTIDE SEQUENCE</scope>
    <source>
        <strain evidence="1">NBC_00254</strain>
    </source>
</reference>
<dbReference type="Proteomes" id="UP001432011">
    <property type="component" value="Chromosome"/>
</dbReference>
<name>A0ABZ1T0G7_9ACTN</name>
<dbReference type="EMBL" id="CP108085">
    <property type="protein sequence ID" value="WUP78796.1"/>
    <property type="molecule type" value="Genomic_DNA"/>
</dbReference>
<protein>
    <submittedName>
        <fullName evidence="1">MarR family winged helix-turn-helix transcriptional regulator</fullName>
    </submittedName>
</protein>
<dbReference type="InterPro" id="IPR036388">
    <property type="entry name" value="WH-like_DNA-bd_sf"/>
</dbReference>
<gene>
    <name evidence="1" type="ORF">OG913_17960</name>
</gene>
<sequence length="99" mass="10448">MADGGGDALDLPRDGERLVAGEGVGPAFVAVLGQHEGGDGRDSRLVRLWLTDAGRALREPVAAERHGLEEKITAGLTEAEIRKLMTALGKVYESARALL</sequence>
<dbReference type="RefSeq" id="WP_328710767.1">
    <property type="nucleotide sequence ID" value="NZ_CP108085.1"/>
</dbReference>
<dbReference type="SUPFAM" id="SSF46785">
    <property type="entry name" value="Winged helix' DNA-binding domain"/>
    <property type="match status" value="1"/>
</dbReference>